<dbReference type="OrthoDB" id="742600at2759"/>
<feature type="chain" id="PRO_5044700931" evidence="1">
    <location>
        <begin position="26"/>
        <end position="245"/>
    </location>
</feature>
<evidence type="ECO:0000313" key="5">
    <source>
        <dbReference type="RefSeq" id="XP_056693285.1"/>
    </source>
</evidence>
<dbReference type="RefSeq" id="XP_021865752.1">
    <property type="nucleotide sequence ID" value="XM_022010060.1"/>
</dbReference>
<evidence type="ECO:0000313" key="6">
    <source>
        <dbReference type="RefSeq" id="XP_056693286.1"/>
    </source>
</evidence>
<gene>
    <name evidence="3 4 5 6 7 8" type="primary">LOC110804468</name>
</gene>
<dbReference type="RefSeq" id="XP_056693287.1">
    <property type="nucleotide sequence ID" value="XM_056837309.1"/>
</dbReference>
<dbReference type="KEGG" id="soe:110804468"/>
<sequence>MMFKVFFSFKLIFFCGLLLVAEVCSKKPHGNPAKEIVDMINKNRTAIKLPPLYDSGGLGCMALQYAEECKGNCTSSNTVSCRPLEDEFTQVYAPDCGVELSTFGILSGKLVGCWSNYLPASEAFSQVLVRDKKSLSFLTNRTHTEVGVGVASTHKGHLFWCVLFSSGQTNSSFILDNFGQGIKQKQGCFSGTNTTCNQATSIKDPNGTWSLGLRRKIANVQGYLAFGYGGWWYSRQQSTFHSSGQ</sequence>
<reference evidence="3 4" key="2">
    <citation type="submission" date="2025-04" db="UniProtKB">
        <authorList>
            <consortium name="RefSeq"/>
        </authorList>
    </citation>
    <scope>IDENTIFICATION</scope>
    <source>
        <tissue evidence="5 6">Leaf</tissue>
    </source>
</reference>
<accession>A0A9R0JCZ8</accession>
<evidence type="ECO:0000313" key="3">
    <source>
        <dbReference type="RefSeq" id="XP_021865752.1"/>
    </source>
</evidence>
<dbReference type="AlphaFoldDB" id="A0A9R0JCZ8"/>
<dbReference type="InterPro" id="IPR035940">
    <property type="entry name" value="CAP_sf"/>
</dbReference>
<dbReference type="RefSeq" id="XP_056693285.1">
    <property type="nucleotide sequence ID" value="XM_056837307.1"/>
</dbReference>
<dbReference type="Proteomes" id="UP000813463">
    <property type="component" value="Chromosome 2"/>
</dbReference>
<reference evidence="2" key="1">
    <citation type="journal article" date="2021" name="Nat. Commun.">
        <title>Genomic analyses provide insights into spinach domestication and the genetic basis of agronomic traits.</title>
        <authorList>
            <person name="Cai X."/>
            <person name="Sun X."/>
            <person name="Xu C."/>
            <person name="Sun H."/>
            <person name="Wang X."/>
            <person name="Ge C."/>
            <person name="Zhang Z."/>
            <person name="Wang Q."/>
            <person name="Fei Z."/>
            <person name="Jiao C."/>
            <person name="Wang Q."/>
        </authorList>
    </citation>
    <scope>NUCLEOTIDE SEQUENCE [LARGE SCALE GENOMIC DNA]</scope>
    <source>
        <strain evidence="2">cv. Varoflay</strain>
    </source>
</reference>
<dbReference type="PANTHER" id="PTHR34537">
    <property type="entry name" value="OS08G0459300 PROTEIN"/>
    <property type="match status" value="1"/>
</dbReference>
<dbReference type="RefSeq" id="XP_021865753.1">
    <property type="nucleotide sequence ID" value="XM_022010061.1"/>
</dbReference>
<evidence type="ECO:0000313" key="8">
    <source>
        <dbReference type="RefSeq" id="XP_056693288.1"/>
    </source>
</evidence>
<keyword evidence="2" id="KW-1185">Reference proteome</keyword>
<dbReference type="Gene3D" id="3.40.33.10">
    <property type="entry name" value="CAP"/>
    <property type="match status" value="1"/>
</dbReference>
<dbReference type="PANTHER" id="PTHR34537:SF2">
    <property type="entry name" value="FERREDOXIN-LIKE PROTEIN"/>
    <property type="match status" value="1"/>
</dbReference>
<evidence type="ECO:0000313" key="4">
    <source>
        <dbReference type="RefSeq" id="XP_021865753.1"/>
    </source>
</evidence>
<dbReference type="RefSeq" id="XP_056693286.1">
    <property type="nucleotide sequence ID" value="XM_056837308.1"/>
</dbReference>
<evidence type="ECO:0000313" key="7">
    <source>
        <dbReference type="RefSeq" id="XP_056693287.1"/>
    </source>
</evidence>
<keyword evidence="1" id="KW-0732">Signal</keyword>
<dbReference type="GeneID" id="110804468"/>
<organism evidence="2 4">
    <name type="scientific">Spinacia oleracea</name>
    <name type="common">Spinach</name>
    <dbReference type="NCBI Taxonomy" id="3562"/>
    <lineage>
        <taxon>Eukaryota</taxon>
        <taxon>Viridiplantae</taxon>
        <taxon>Streptophyta</taxon>
        <taxon>Embryophyta</taxon>
        <taxon>Tracheophyta</taxon>
        <taxon>Spermatophyta</taxon>
        <taxon>Magnoliopsida</taxon>
        <taxon>eudicotyledons</taxon>
        <taxon>Gunneridae</taxon>
        <taxon>Pentapetalae</taxon>
        <taxon>Caryophyllales</taxon>
        <taxon>Chenopodiaceae</taxon>
        <taxon>Chenopodioideae</taxon>
        <taxon>Anserineae</taxon>
        <taxon>Spinacia</taxon>
    </lineage>
</organism>
<dbReference type="SUPFAM" id="SSF55797">
    <property type="entry name" value="PR-1-like"/>
    <property type="match status" value="1"/>
</dbReference>
<dbReference type="RefSeq" id="XP_056693288.1">
    <property type="nucleotide sequence ID" value="XM_056837310.1"/>
</dbReference>
<proteinExistence type="predicted"/>
<protein>
    <submittedName>
        <fullName evidence="3 4">Uncharacterized protein LOC110804468 isoform X1</fullName>
    </submittedName>
    <submittedName>
        <fullName evidence="5 6">Uncharacterized protein isoform X1</fullName>
    </submittedName>
</protein>
<evidence type="ECO:0000313" key="2">
    <source>
        <dbReference type="Proteomes" id="UP000813463"/>
    </source>
</evidence>
<evidence type="ECO:0000256" key="1">
    <source>
        <dbReference type="SAM" id="SignalP"/>
    </source>
</evidence>
<name>A0A9R0JCZ8_SPIOL</name>
<feature type="signal peptide" evidence="1">
    <location>
        <begin position="1"/>
        <end position="25"/>
    </location>
</feature>